<reference evidence="1" key="1">
    <citation type="submission" date="2020-11" db="EMBL/GenBank/DDBJ databases">
        <authorList>
            <person name="Tran Van P."/>
        </authorList>
    </citation>
    <scope>NUCLEOTIDE SEQUENCE</scope>
</reference>
<dbReference type="AlphaFoldDB" id="A0A7R9EMX7"/>
<gene>
    <name evidence="1" type="ORF">TBIB3V08_LOCUS804</name>
</gene>
<dbReference type="PANTHER" id="PTHR28663:SF1">
    <property type="entry name" value="CILIA- AND FLAGELLA- ASSOCIATED PROTEIN 210"/>
    <property type="match status" value="1"/>
</dbReference>
<organism evidence="1">
    <name type="scientific">Timema bartmani</name>
    <dbReference type="NCBI Taxonomy" id="61472"/>
    <lineage>
        <taxon>Eukaryota</taxon>
        <taxon>Metazoa</taxon>
        <taxon>Ecdysozoa</taxon>
        <taxon>Arthropoda</taxon>
        <taxon>Hexapoda</taxon>
        <taxon>Insecta</taxon>
        <taxon>Pterygota</taxon>
        <taxon>Neoptera</taxon>
        <taxon>Polyneoptera</taxon>
        <taxon>Phasmatodea</taxon>
        <taxon>Timematodea</taxon>
        <taxon>Timematoidea</taxon>
        <taxon>Timematidae</taxon>
        <taxon>Timema</taxon>
    </lineage>
</organism>
<dbReference type="GO" id="GO:0005879">
    <property type="term" value="C:axonemal microtubule"/>
    <property type="evidence" value="ECO:0007669"/>
    <property type="project" value="TreeGrafter"/>
</dbReference>
<dbReference type="InterPro" id="IPR039986">
    <property type="entry name" value="CFAP210"/>
</dbReference>
<sequence>MRVHLINCVRLKKVIINSFRQAMRTEYTQGPGPGGMSRVLVLRGSEWECLKNRPQQVGEAERVAAQRAREQREELKKLSKAMTQDWEGTVEHIRWRSVEANRARREHDAAERNKRLNSLRNRRAEDKKKLIAECKKLIFYDRDHAKSLNKALLFSEISPSSAVELNTTSALANYATEAALTLASPGVDGLNLAQGAQRNFRRADDLVYPCLCLRDR</sequence>
<dbReference type="EMBL" id="OD564410">
    <property type="protein sequence ID" value="CAD7438209.1"/>
    <property type="molecule type" value="Genomic_DNA"/>
</dbReference>
<dbReference type="PANTHER" id="PTHR28663">
    <property type="entry name" value="COILED-COIL DOMAIN-CONTAINING PROTEIN 173"/>
    <property type="match status" value="1"/>
</dbReference>
<proteinExistence type="predicted"/>
<accession>A0A7R9EMX7</accession>
<evidence type="ECO:0000313" key="1">
    <source>
        <dbReference type="EMBL" id="CAD7438209.1"/>
    </source>
</evidence>
<name>A0A7R9EMX7_9NEOP</name>
<protein>
    <submittedName>
        <fullName evidence="1">Uncharacterized protein</fullName>
    </submittedName>
</protein>